<dbReference type="Pfam" id="PF07714">
    <property type="entry name" value="PK_Tyr_Ser-Thr"/>
    <property type="match status" value="1"/>
</dbReference>
<keyword evidence="4" id="KW-1185">Reference proteome</keyword>
<evidence type="ECO:0000259" key="2">
    <source>
        <dbReference type="Pfam" id="PF07714"/>
    </source>
</evidence>
<dbReference type="GO" id="GO:0007169">
    <property type="term" value="P:cell surface receptor protein tyrosine kinase signaling pathway"/>
    <property type="evidence" value="ECO:0007669"/>
    <property type="project" value="TreeGrafter"/>
</dbReference>
<dbReference type="GO" id="GO:0004714">
    <property type="term" value="F:transmembrane receptor protein tyrosine kinase activity"/>
    <property type="evidence" value="ECO:0007669"/>
    <property type="project" value="TreeGrafter"/>
</dbReference>
<protein>
    <submittedName>
        <fullName evidence="3">Fibroblast growth factor receptor 4</fullName>
    </submittedName>
</protein>
<dbReference type="InterPro" id="IPR011009">
    <property type="entry name" value="Kinase-like_dom_sf"/>
</dbReference>
<sequence>MVWPLALKAVVIISIRAAPYPTIPPQNLFKLLKDGYRMPKPENCSDELFYLMRQCWRPLPRERPSFKFLVSKLDMMLQDTVGRRRSRDSVAPTTGPIPTVQYTSVLVEDDEEQPHDPELCESFGLARLFNQHYSSSPKPYALHSTTEMFTVA</sequence>
<dbReference type="PANTHER" id="PTHR24416:SF617">
    <property type="entry name" value="RET ONCOGENE, ISOFORM A"/>
    <property type="match status" value="1"/>
</dbReference>
<dbReference type="InterPro" id="IPR050122">
    <property type="entry name" value="RTK"/>
</dbReference>
<dbReference type="PANTHER" id="PTHR24416">
    <property type="entry name" value="TYROSINE-PROTEIN KINASE RECEPTOR"/>
    <property type="match status" value="1"/>
</dbReference>
<proteinExistence type="predicted"/>
<dbReference type="EMBL" id="BPLR01019607">
    <property type="protein sequence ID" value="GIX69676.1"/>
    <property type="molecule type" value="Genomic_DNA"/>
</dbReference>
<feature type="domain" description="Serine-threonine/tyrosine-protein kinase catalytic" evidence="2">
    <location>
        <begin position="10"/>
        <end position="73"/>
    </location>
</feature>
<keyword evidence="1" id="KW-0732">Signal</keyword>
<keyword evidence="3" id="KW-0675">Receptor</keyword>
<reference evidence="3 4" key="1">
    <citation type="submission" date="2021-06" db="EMBL/GenBank/DDBJ databases">
        <title>Caerostris extrusa draft genome.</title>
        <authorList>
            <person name="Kono N."/>
            <person name="Arakawa K."/>
        </authorList>
    </citation>
    <scope>NUCLEOTIDE SEQUENCE [LARGE SCALE GENOMIC DNA]</scope>
</reference>
<dbReference type="InterPro" id="IPR001245">
    <property type="entry name" value="Ser-Thr/Tyr_kinase_cat_dom"/>
</dbReference>
<dbReference type="Gene3D" id="1.10.510.10">
    <property type="entry name" value="Transferase(Phosphotransferase) domain 1"/>
    <property type="match status" value="1"/>
</dbReference>
<comment type="caution">
    <text evidence="3">The sequence shown here is derived from an EMBL/GenBank/DDBJ whole genome shotgun (WGS) entry which is preliminary data.</text>
</comment>
<dbReference type="GO" id="GO:0005886">
    <property type="term" value="C:plasma membrane"/>
    <property type="evidence" value="ECO:0007669"/>
    <property type="project" value="TreeGrafter"/>
</dbReference>
<name>A0AAV4MBB8_CAEEX</name>
<feature type="chain" id="PRO_5043484067" evidence="1">
    <location>
        <begin position="18"/>
        <end position="152"/>
    </location>
</feature>
<dbReference type="Proteomes" id="UP001054945">
    <property type="component" value="Unassembled WGS sequence"/>
</dbReference>
<dbReference type="AlphaFoldDB" id="A0AAV4MBB8"/>
<dbReference type="GO" id="GO:0043235">
    <property type="term" value="C:receptor complex"/>
    <property type="evidence" value="ECO:0007669"/>
    <property type="project" value="TreeGrafter"/>
</dbReference>
<organism evidence="3 4">
    <name type="scientific">Caerostris extrusa</name>
    <name type="common">Bark spider</name>
    <name type="synonym">Caerostris bankana</name>
    <dbReference type="NCBI Taxonomy" id="172846"/>
    <lineage>
        <taxon>Eukaryota</taxon>
        <taxon>Metazoa</taxon>
        <taxon>Ecdysozoa</taxon>
        <taxon>Arthropoda</taxon>
        <taxon>Chelicerata</taxon>
        <taxon>Arachnida</taxon>
        <taxon>Araneae</taxon>
        <taxon>Araneomorphae</taxon>
        <taxon>Entelegynae</taxon>
        <taxon>Araneoidea</taxon>
        <taxon>Araneidae</taxon>
        <taxon>Caerostris</taxon>
    </lineage>
</organism>
<evidence type="ECO:0000256" key="1">
    <source>
        <dbReference type="SAM" id="SignalP"/>
    </source>
</evidence>
<evidence type="ECO:0000313" key="4">
    <source>
        <dbReference type="Proteomes" id="UP001054945"/>
    </source>
</evidence>
<gene>
    <name evidence="3" type="primary">FGFR4</name>
    <name evidence="3" type="ORF">CEXT_175661</name>
</gene>
<accession>A0AAV4MBB8</accession>
<evidence type="ECO:0000313" key="3">
    <source>
        <dbReference type="EMBL" id="GIX69676.1"/>
    </source>
</evidence>
<feature type="signal peptide" evidence="1">
    <location>
        <begin position="1"/>
        <end position="17"/>
    </location>
</feature>
<dbReference type="SUPFAM" id="SSF56112">
    <property type="entry name" value="Protein kinase-like (PK-like)"/>
    <property type="match status" value="1"/>
</dbReference>